<dbReference type="Pfam" id="PF05085">
    <property type="entry name" value="DUF685"/>
    <property type="match status" value="1"/>
</dbReference>
<organism evidence="1 2">
    <name type="scientific">Borrelia duttonii CR2A</name>
    <dbReference type="NCBI Taxonomy" id="1432657"/>
    <lineage>
        <taxon>Bacteria</taxon>
        <taxon>Pseudomonadati</taxon>
        <taxon>Spirochaetota</taxon>
        <taxon>Spirochaetia</taxon>
        <taxon>Spirochaetales</taxon>
        <taxon>Borreliaceae</taxon>
        <taxon>Borrelia</taxon>
    </lineage>
</organism>
<dbReference type="PATRIC" id="fig|1432657.3.peg.1329"/>
<dbReference type="EMBL" id="AZIT01000009">
    <property type="protein sequence ID" value="ETZ17715.1"/>
    <property type="molecule type" value="Genomic_DNA"/>
</dbReference>
<evidence type="ECO:0000313" key="1">
    <source>
        <dbReference type="EMBL" id="ETZ17715.1"/>
    </source>
</evidence>
<dbReference type="InterPro" id="IPR007777">
    <property type="entry name" value="DUF685"/>
</dbReference>
<name>W6TGW7_9SPIR</name>
<comment type="caution">
    <text evidence="1">The sequence shown here is derived from an EMBL/GenBank/DDBJ whole genome shotgun (WGS) entry which is preliminary data.</text>
</comment>
<sequence length="277" mass="31618">MSSDEQILIDNEEYIQINKLNKIGDIKDQHLMLIDDGVSSCHAITYANFFEKTRDKIFKNNGLEYFKEIIKDTIATELINNEDFINKAYNKLLTKILNDDSSSISNIFSQVKSRLTNSMSSSRLNKSDYFVTTNGYGTLQKSSIPEYLLGPPSDFTLSKTRTTSSSIAEYDLRKRAYIIDMTSETSDKDVILRFYSSDDDKPIYLDIVVDATINASGTKYVKRIHTQYASESGKGLVYYLGAKNALVDTFVPLFQGWYIQKRSYSTNYDTIPRLVKL</sequence>
<dbReference type="AlphaFoldDB" id="W6TGW7"/>
<dbReference type="Proteomes" id="UP000019148">
    <property type="component" value="Unassembled WGS sequence"/>
</dbReference>
<proteinExistence type="predicted"/>
<gene>
    <name evidence="1" type="ORF">BDCR2A_01355</name>
</gene>
<reference evidence="1 2" key="1">
    <citation type="submission" date="2013-12" db="EMBL/GenBank/DDBJ databases">
        <title>Comparative genomics of relapsing fever spirochetes.</title>
        <authorList>
            <person name="Schwan T.G."/>
            <person name="Raffel S.J."/>
            <person name="Porcella S.F."/>
        </authorList>
    </citation>
    <scope>NUCLEOTIDE SEQUENCE [LARGE SCALE GENOMIC DNA]</scope>
    <source>
        <strain evidence="1 2">CR2A</strain>
    </source>
</reference>
<evidence type="ECO:0000313" key="2">
    <source>
        <dbReference type="Proteomes" id="UP000019148"/>
    </source>
</evidence>
<protein>
    <submittedName>
        <fullName evidence="1">Putative cytosolic protein</fullName>
    </submittedName>
</protein>
<dbReference type="RefSeq" id="WP_038367422.1">
    <property type="nucleotide sequence ID" value="NZ_AZIT01000009.1"/>
</dbReference>
<accession>W6TGW7</accession>